<protein>
    <submittedName>
        <fullName evidence="1">Uncharacterized protein</fullName>
    </submittedName>
</protein>
<reference evidence="1" key="2">
    <citation type="journal article" date="2022" name="New Phytol.">
        <title>Evolutionary transition to the ectomycorrhizal habit in the genomes of a hyperdiverse lineage of mushroom-forming fungi.</title>
        <authorList>
            <person name="Looney B."/>
            <person name="Miyauchi S."/>
            <person name="Morin E."/>
            <person name="Drula E."/>
            <person name="Courty P.E."/>
            <person name="Kohler A."/>
            <person name="Kuo A."/>
            <person name="LaButti K."/>
            <person name="Pangilinan J."/>
            <person name="Lipzen A."/>
            <person name="Riley R."/>
            <person name="Andreopoulos W."/>
            <person name="He G."/>
            <person name="Johnson J."/>
            <person name="Nolan M."/>
            <person name="Tritt A."/>
            <person name="Barry K.W."/>
            <person name="Grigoriev I.V."/>
            <person name="Nagy L.G."/>
            <person name="Hibbett D."/>
            <person name="Henrissat B."/>
            <person name="Matheny P.B."/>
            <person name="Labbe J."/>
            <person name="Martin F.M."/>
        </authorList>
    </citation>
    <scope>NUCLEOTIDE SEQUENCE</scope>
    <source>
        <strain evidence="1">HHB10654</strain>
    </source>
</reference>
<sequence>MQQPRTLIATYGSPWRSANSPARGYFYGDPNDRLLSVISTFPHDGAVRDFGLHIPSSTFSSYIKSHPLTRTSTSIVVPWHAWGPAGSRVTPRSRTDAEVSIQRTRILRINLSDGVRSPTATLLDYHSLRVARALMFKRRGEDITILFDGTGVEHTGFETTLRCVATNLRLPNELLHPLAQFRAYLTENGVVLLQLNSGQSAITNTWVYTI</sequence>
<name>A0ACB8TAP5_9AGAM</name>
<keyword evidence="2" id="KW-1185">Reference proteome</keyword>
<accession>A0ACB8TAP5</accession>
<dbReference type="EMBL" id="MU277195">
    <property type="protein sequence ID" value="KAI0065564.1"/>
    <property type="molecule type" value="Genomic_DNA"/>
</dbReference>
<gene>
    <name evidence="1" type="ORF">BV25DRAFT_1706630</name>
</gene>
<evidence type="ECO:0000313" key="2">
    <source>
        <dbReference type="Proteomes" id="UP000814140"/>
    </source>
</evidence>
<evidence type="ECO:0000313" key="1">
    <source>
        <dbReference type="EMBL" id="KAI0065564.1"/>
    </source>
</evidence>
<dbReference type="Proteomes" id="UP000814140">
    <property type="component" value="Unassembled WGS sequence"/>
</dbReference>
<organism evidence="1 2">
    <name type="scientific">Artomyces pyxidatus</name>
    <dbReference type="NCBI Taxonomy" id="48021"/>
    <lineage>
        <taxon>Eukaryota</taxon>
        <taxon>Fungi</taxon>
        <taxon>Dikarya</taxon>
        <taxon>Basidiomycota</taxon>
        <taxon>Agaricomycotina</taxon>
        <taxon>Agaricomycetes</taxon>
        <taxon>Russulales</taxon>
        <taxon>Auriscalpiaceae</taxon>
        <taxon>Artomyces</taxon>
    </lineage>
</organism>
<reference evidence="1" key="1">
    <citation type="submission" date="2021-03" db="EMBL/GenBank/DDBJ databases">
        <authorList>
            <consortium name="DOE Joint Genome Institute"/>
            <person name="Ahrendt S."/>
            <person name="Looney B.P."/>
            <person name="Miyauchi S."/>
            <person name="Morin E."/>
            <person name="Drula E."/>
            <person name="Courty P.E."/>
            <person name="Chicoki N."/>
            <person name="Fauchery L."/>
            <person name="Kohler A."/>
            <person name="Kuo A."/>
            <person name="Labutti K."/>
            <person name="Pangilinan J."/>
            <person name="Lipzen A."/>
            <person name="Riley R."/>
            <person name="Andreopoulos W."/>
            <person name="He G."/>
            <person name="Johnson J."/>
            <person name="Barry K.W."/>
            <person name="Grigoriev I.V."/>
            <person name="Nagy L."/>
            <person name="Hibbett D."/>
            <person name="Henrissat B."/>
            <person name="Matheny P.B."/>
            <person name="Labbe J."/>
            <person name="Martin F."/>
        </authorList>
    </citation>
    <scope>NUCLEOTIDE SEQUENCE</scope>
    <source>
        <strain evidence="1">HHB10654</strain>
    </source>
</reference>
<proteinExistence type="predicted"/>
<comment type="caution">
    <text evidence="1">The sequence shown here is derived from an EMBL/GenBank/DDBJ whole genome shotgun (WGS) entry which is preliminary data.</text>
</comment>